<proteinExistence type="predicted"/>
<dbReference type="InterPro" id="IPR050326">
    <property type="entry name" value="NAD_dep_DNA_ligaseB"/>
</dbReference>
<keyword evidence="1 7" id="KW-0436">Ligase</keyword>
<evidence type="ECO:0000313" key="8">
    <source>
        <dbReference type="Proteomes" id="UP000265955"/>
    </source>
</evidence>
<keyword evidence="8" id="KW-1185">Reference proteome</keyword>
<protein>
    <submittedName>
        <fullName evidence="7">DNA ligase</fullName>
    </submittedName>
</protein>
<keyword evidence="2" id="KW-0235">DNA replication</keyword>
<dbReference type="InterPro" id="IPR012340">
    <property type="entry name" value="NA-bd_OB-fold"/>
</dbReference>
<dbReference type="SUPFAM" id="SSF50249">
    <property type="entry name" value="Nucleic acid-binding proteins"/>
    <property type="match status" value="1"/>
</dbReference>
<evidence type="ECO:0000256" key="5">
    <source>
        <dbReference type="SAM" id="SignalP"/>
    </source>
</evidence>
<dbReference type="Proteomes" id="UP000265955">
    <property type="component" value="Unassembled WGS sequence"/>
</dbReference>
<dbReference type="GO" id="GO:0016874">
    <property type="term" value="F:ligase activity"/>
    <property type="evidence" value="ECO:0007669"/>
    <property type="project" value="UniProtKB-KW"/>
</dbReference>
<dbReference type="PANTHER" id="PTHR47810:SF1">
    <property type="entry name" value="DNA LIGASE B"/>
    <property type="match status" value="1"/>
</dbReference>
<dbReference type="Gene3D" id="3.30.470.30">
    <property type="entry name" value="DNA ligase/mRNA capping enzyme"/>
    <property type="match status" value="1"/>
</dbReference>
<evidence type="ECO:0000256" key="3">
    <source>
        <dbReference type="ARBA" id="ARBA00022763"/>
    </source>
</evidence>
<feature type="signal peptide" evidence="5">
    <location>
        <begin position="1"/>
        <end position="30"/>
    </location>
</feature>
<keyword evidence="4" id="KW-0234">DNA repair</keyword>
<comment type="caution">
    <text evidence="7">The sequence shown here is derived from an EMBL/GenBank/DDBJ whole genome shotgun (WGS) entry which is preliminary data.</text>
</comment>
<evidence type="ECO:0000259" key="6">
    <source>
        <dbReference type="Pfam" id="PF14743"/>
    </source>
</evidence>
<organism evidence="7 8">
    <name type="scientific">Noviherbaspirillum saxi</name>
    <dbReference type="NCBI Taxonomy" id="2320863"/>
    <lineage>
        <taxon>Bacteria</taxon>
        <taxon>Pseudomonadati</taxon>
        <taxon>Pseudomonadota</taxon>
        <taxon>Betaproteobacteria</taxon>
        <taxon>Burkholderiales</taxon>
        <taxon>Oxalobacteraceae</taxon>
        <taxon>Noviherbaspirillum</taxon>
    </lineage>
</organism>
<dbReference type="SUPFAM" id="SSF56091">
    <property type="entry name" value="DNA ligase/mRNA capping enzyme, catalytic domain"/>
    <property type="match status" value="1"/>
</dbReference>
<dbReference type="Pfam" id="PF14743">
    <property type="entry name" value="DNA_ligase_OB_2"/>
    <property type="match status" value="1"/>
</dbReference>
<evidence type="ECO:0000256" key="1">
    <source>
        <dbReference type="ARBA" id="ARBA00022598"/>
    </source>
</evidence>
<feature type="chain" id="PRO_5017317388" evidence="5">
    <location>
        <begin position="31"/>
        <end position="297"/>
    </location>
</feature>
<dbReference type="GO" id="GO:0006260">
    <property type="term" value="P:DNA replication"/>
    <property type="evidence" value="ECO:0007669"/>
    <property type="project" value="UniProtKB-KW"/>
</dbReference>
<evidence type="ECO:0000256" key="2">
    <source>
        <dbReference type="ARBA" id="ARBA00022705"/>
    </source>
</evidence>
<dbReference type="CDD" id="cd07896">
    <property type="entry name" value="Adenylation_kDNA_ligase_like"/>
    <property type="match status" value="1"/>
</dbReference>
<dbReference type="EMBL" id="QYUO01000002">
    <property type="protein sequence ID" value="RJF95633.1"/>
    <property type="molecule type" value="Genomic_DNA"/>
</dbReference>
<dbReference type="AlphaFoldDB" id="A0A3A3FJG2"/>
<keyword evidence="5" id="KW-0732">Signal</keyword>
<accession>A0A3A3FJG2</accession>
<name>A0A3A3FJG2_9BURK</name>
<dbReference type="GO" id="GO:0006281">
    <property type="term" value="P:DNA repair"/>
    <property type="evidence" value="ECO:0007669"/>
    <property type="project" value="UniProtKB-KW"/>
</dbReference>
<reference evidence="8" key="1">
    <citation type="submission" date="2018-09" db="EMBL/GenBank/DDBJ databases">
        <authorList>
            <person name="Zhu H."/>
        </authorList>
    </citation>
    <scope>NUCLEOTIDE SEQUENCE [LARGE SCALE GENOMIC DNA]</scope>
    <source>
        <strain evidence="8">K1R23-30</strain>
    </source>
</reference>
<dbReference type="Gene3D" id="3.30.1490.70">
    <property type="match status" value="1"/>
</dbReference>
<dbReference type="OrthoDB" id="9782700at2"/>
<dbReference type="CDD" id="cd08041">
    <property type="entry name" value="OBF_kDNA_ligase_like"/>
    <property type="match status" value="1"/>
</dbReference>
<dbReference type="NCBIfam" id="NF006592">
    <property type="entry name" value="PRK09125.1"/>
    <property type="match status" value="1"/>
</dbReference>
<sequence>MRPIQLPPLRRLLTLLLLSGALQPYAPALSAEHAIANAGPTAPPLLLAQNYSEKYDLGNYLVSEKLDGVRAFWDGKTLRFRSGKPIHAPAWFTTQLPAHALDGELWMGRRRFDQLSAAVRRQTPLDAEWKNITYQLYELPNGAGSFSERIATLQASVAQAVLPWLQVLPQVPVTDKVALTLKLAQVVRDGGEGLMLHRVDAAWQTGRSDVLLKLKPQQDAEALVVAHEAGQGKYSGMLGAIVVVTPEGQRFRLGTGFSDALRRNPPAIGSTVTYRYRDLTSTGLPRFASFLRVRESE</sequence>
<evidence type="ECO:0000313" key="7">
    <source>
        <dbReference type="EMBL" id="RJF95633.1"/>
    </source>
</evidence>
<gene>
    <name evidence="7" type="ORF">D3871_19810</name>
</gene>
<dbReference type="PANTHER" id="PTHR47810">
    <property type="entry name" value="DNA LIGASE"/>
    <property type="match status" value="1"/>
</dbReference>
<evidence type="ECO:0000256" key="4">
    <source>
        <dbReference type="ARBA" id="ARBA00023204"/>
    </source>
</evidence>
<dbReference type="InterPro" id="IPR029319">
    <property type="entry name" value="DNA_ligase_OB"/>
</dbReference>
<dbReference type="RefSeq" id="WP_119770782.1">
    <property type="nucleotide sequence ID" value="NZ_QYUO01000002.1"/>
</dbReference>
<dbReference type="Gene3D" id="2.40.50.140">
    <property type="entry name" value="Nucleic acid-binding proteins"/>
    <property type="match status" value="1"/>
</dbReference>
<feature type="domain" description="DNA ligase OB-like" evidence="6">
    <location>
        <begin position="230"/>
        <end position="294"/>
    </location>
</feature>
<keyword evidence="3" id="KW-0227">DNA damage</keyword>